<name>A0A8J2TS16_9FLAO</name>
<dbReference type="Proteomes" id="UP000598120">
    <property type="component" value="Unassembled WGS sequence"/>
</dbReference>
<keyword evidence="1" id="KW-0812">Transmembrane</keyword>
<sequence>MPAFFTGFASALADAASFDLAAFFAVLQENTKKIETKVKTLILKCLKMVGILIVIAVKIRNTYFTWKYNLFFSVFLTKNIQ</sequence>
<comment type="caution">
    <text evidence="2">The sequence shown here is derived from an EMBL/GenBank/DDBJ whole genome shotgun (WGS) entry which is preliminary data.</text>
</comment>
<evidence type="ECO:0000313" key="3">
    <source>
        <dbReference type="Proteomes" id="UP000598120"/>
    </source>
</evidence>
<keyword evidence="1" id="KW-0472">Membrane</keyword>
<proteinExistence type="predicted"/>
<organism evidence="2 3">
    <name type="scientific">Aquaticitalea lipolytica</name>
    <dbReference type="NCBI Taxonomy" id="1247562"/>
    <lineage>
        <taxon>Bacteria</taxon>
        <taxon>Pseudomonadati</taxon>
        <taxon>Bacteroidota</taxon>
        <taxon>Flavobacteriia</taxon>
        <taxon>Flavobacteriales</taxon>
        <taxon>Flavobacteriaceae</taxon>
        <taxon>Aquaticitalea</taxon>
    </lineage>
</organism>
<protein>
    <submittedName>
        <fullName evidence="2">Uncharacterized protein</fullName>
    </submittedName>
</protein>
<evidence type="ECO:0000256" key="1">
    <source>
        <dbReference type="SAM" id="Phobius"/>
    </source>
</evidence>
<keyword evidence="3" id="KW-1185">Reference proteome</keyword>
<accession>A0A8J2TS16</accession>
<reference evidence="2 3" key="1">
    <citation type="journal article" date="2014" name="Int. J. Syst. Evol. Microbiol.">
        <title>Complete genome sequence of Corynebacterium casei LMG S-19264T (=DSM 44701T), isolated from a smear-ripened cheese.</title>
        <authorList>
            <consortium name="US DOE Joint Genome Institute (JGI-PGF)"/>
            <person name="Walter F."/>
            <person name="Albersmeier A."/>
            <person name="Kalinowski J."/>
            <person name="Ruckert C."/>
        </authorList>
    </citation>
    <scope>NUCLEOTIDE SEQUENCE [LARGE SCALE GENOMIC DNA]</scope>
    <source>
        <strain evidence="2 3">CGMCC 1.15295</strain>
    </source>
</reference>
<keyword evidence="1" id="KW-1133">Transmembrane helix</keyword>
<gene>
    <name evidence="2" type="ORF">GCM10011531_26320</name>
</gene>
<dbReference type="AlphaFoldDB" id="A0A8J2TS16"/>
<dbReference type="EMBL" id="BMIC01000007">
    <property type="protein sequence ID" value="GFZ93035.1"/>
    <property type="molecule type" value="Genomic_DNA"/>
</dbReference>
<feature type="transmembrane region" description="Helical" evidence="1">
    <location>
        <begin position="41"/>
        <end position="59"/>
    </location>
</feature>
<evidence type="ECO:0000313" key="2">
    <source>
        <dbReference type="EMBL" id="GFZ93035.1"/>
    </source>
</evidence>